<dbReference type="GO" id="GO:0008610">
    <property type="term" value="P:lipid biosynthetic process"/>
    <property type="evidence" value="ECO:0007669"/>
    <property type="project" value="UniProtKB-ARBA"/>
</dbReference>
<keyword evidence="1" id="KW-0472">Membrane</keyword>
<feature type="domain" description="Fatty acid desaturase" evidence="2">
    <location>
        <begin position="83"/>
        <end position="349"/>
    </location>
</feature>
<dbReference type="EMBL" id="JACHEB010000006">
    <property type="protein sequence ID" value="MBB5329396.1"/>
    <property type="molecule type" value="Genomic_DNA"/>
</dbReference>
<gene>
    <name evidence="3" type="ORF">HDF14_003014</name>
</gene>
<dbReference type="PANTHER" id="PTHR19353">
    <property type="entry name" value="FATTY ACID DESATURASE 2"/>
    <property type="match status" value="1"/>
</dbReference>
<dbReference type="GO" id="GO:0016020">
    <property type="term" value="C:membrane"/>
    <property type="evidence" value="ECO:0007669"/>
    <property type="project" value="TreeGrafter"/>
</dbReference>
<dbReference type="Pfam" id="PF00487">
    <property type="entry name" value="FA_desaturase"/>
    <property type="match status" value="1"/>
</dbReference>
<evidence type="ECO:0000259" key="2">
    <source>
        <dbReference type="Pfam" id="PF00487"/>
    </source>
</evidence>
<keyword evidence="1" id="KW-0812">Transmembrane</keyword>
<feature type="transmembrane region" description="Helical" evidence="1">
    <location>
        <begin position="178"/>
        <end position="197"/>
    </location>
</feature>
<comment type="caution">
    <text evidence="3">The sequence shown here is derived from an EMBL/GenBank/DDBJ whole genome shotgun (WGS) entry which is preliminary data.</text>
</comment>
<dbReference type="InterPro" id="IPR012171">
    <property type="entry name" value="Fatty_acid_desaturase"/>
</dbReference>
<sequence>MIAQEPETADLVPPEAPVVPIFEPVGGSSFPKVLRRRLDSFFADPRISPKADRAMWVKIAVGLAVLVGTWVVLYTFRPNSLRFVAIYLLGGLAQTFLLLNIAHDSNHNAISSRPLVNKTLNYVFDLCGISSYMWRILHHRGHHSCINLHGEDDALSGRGIFRFTPYESRAPWHRFQHIYALFLYAMFSLDYVFVRDFQHFFLPTHGYLKRTKHPLREYATLFAGKAFYLTYMLVLPVMVLGKSPLLVAGAFLLVHLIVGLSVTLVFQTTHTIDSTYFPADRSEFDNGVYHIFATTADYATENPLVAWLTGGLNHHIAHHLCPFVCHTHYAPLTRIVKETAEEFGVPYRQHTTMTQAIRHHLILLKQLGNEN</sequence>
<evidence type="ECO:0000313" key="4">
    <source>
        <dbReference type="Proteomes" id="UP000535182"/>
    </source>
</evidence>
<dbReference type="InterPro" id="IPR005804">
    <property type="entry name" value="FA_desaturase_dom"/>
</dbReference>
<feature type="transmembrane region" description="Helical" evidence="1">
    <location>
        <begin position="83"/>
        <end position="102"/>
    </location>
</feature>
<dbReference type="EC" id="1.14.19.3" evidence="3"/>
<dbReference type="RefSeq" id="WP_183977816.1">
    <property type="nucleotide sequence ID" value="NZ_JACHEB010000006.1"/>
</dbReference>
<accession>A0A9X0QFC1</accession>
<feature type="transmembrane region" description="Helical" evidence="1">
    <location>
        <begin position="55"/>
        <end position="76"/>
    </location>
</feature>
<keyword evidence="4" id="KW-1185">Reference proteome</keyword>
<dbReference type="AlphaFoldDB" id="A0A9X0QFC1"/>
<dbReference type="PANTHER" id="PTHR19353:SF19">
    <property type="entry name" value="DELTA(5) FATTY ACID DESATURASE C-RELATED"/>
    <property type="match status" value="1"/>
</dbReference>
<dbReference type="Proteomes" id="UP000535182">
    <property type="component" value="Unassembled WGS sequence"/>
</dbReference>
<proteinExistence type="predicted"/>
<reference evidence="3 4" key="1">
    <citation type="submission" date="2020-08" db="EMBL/GenBank/DDBJ databases">
        <title>Genomic Encyclopedia of Type Strains, Phase IV (KMG-V): Genome sequencing to study the core and pangenomes of soil and plant-associated prokaryotes.</title>
        <authorList>
            <person name="Whitman W."/>
        </authorList>
    </citation>
    <scope>NUCLEOTIDE SEQUENCE [LARGE SCALE GENOMIC DNA]</scope>
    <source>
        <strain evidence="3 4">X5P2</strain>
    </source>
</reference>
<protein>
    <submittedName>
        <fullName evidence="3">Linoleoyl-CoA desaturase</fullName>
        <ecNumber evidence="3">1.14.19.3</ecNumber>
    </submittedName>
</protein>
<keyword evidence="3" id="KW-0560">Oxidoreductase</keyword>
<evidence type="ECO:0000256" key="1">
    <source>
        <dbReference type="SAM" id="Phobius"/>
    </source>
</evidence>
<name>A0A9X0QFC1_9BACT</name>
<evidence type="ECO:0000313" key="3">
    <source>
        <dbReference type="EMBL" id="MBB5329396.1"/>
    </source>
</evidence>
<keyword evidence="1" id="KW-1133">Transmembrane helix</keyword>
<organism evidence="3 4">
    <name type="scientific">Tunturiibacter gelidiferens</name>
    <dbReference type="NCBI Taxonomy" id="3069689"/>
    <lineage>
        <taxon>Bacteria</taxon>
        <taxon>Pseudomonadati</taxon>
        <taxon>Acidobacteriota</taxon>
        <taxon>Terriglobia</taxon>
        <taxon>Terriglobales</taxon>
        <taxon>Acidobacteriaceae</taxon>
        <taxon>Tunturiibacter</taxon>
    </lineage>
</organism>
<feature type="transmembrane region" description="Helical" evidence="1">
    <location>
        <begin position="245"/>
        <end position="266"/>
    </location>
</feature>
<dbReference type="GO" id="GO:0016213">
    <property type="term" value="F:acyl-CoA 6-desaturase activity"/>
    <property type="evidence" value="ECO:0007669"/>
    <property type="project" value="UniProtKB-EC"/>
</dbReference>
<feature type="transmembrane region" description="Helical" evidence="1">
    <location>
        <begin position="218"/>
        <end position="239"/>
    </location>
</feature>
<dbReference type="CDD" id="cd03506">
    <property type="entry name" value="Delta6-FADS-like"/>
    <property type="match status" value="1"/>
</dbReference>